<organism evidence="1 2">
    <name type="scientific">Streptomyces cacaoi</name>
    <dbReference type="NCBI Taxonomy" id="1898"/>
    <lineage>
        <taxon>Bacteria</taxon>
        <taxon>Bacillati</taxon>
        <taxon>Actinomycetota</taxon>
        <taxon>Actinomycetes</taxon>
        <taxon>Kitasatosporales</taxon>
        <taxon>Streptomycetaceae</taxon>
        <taxon>Streptomyces</taxon>
    </lineage>
</organism>
<reference evidence="1 2" key="1">
    <citation type="submission" date="2019-06" db="EMBL/GenBank/DDBJ databases">
        <title>Whole genome shotgun sequence of Streptomyces cacaoi subsp. cacaoi NBRC 12748.</title>
        <authorList>
            <person name="Hosoyama A."/>
            <person name="Uohara A."/>
            <person name="Ohji S."/>
            <person name="Ichikawa N."/>
        </authorList>
    </citation>
    <scope>NUCLEOTIDE SEQUENCE [LARGE SCALE GENOMIC DNA]</scope>
    <source>
        <strain evidence="1 2">NBRC 12748</strain>
    </source>
</reference>
<evidence type="ECO:0000313" key="2">
    <source>
        <dbReference type="Proteomes" id="UP000319210"/>
    </source>
</evidence>
<evidence type="ECO:0008006" key="3">
    <source>
        <dbReference type="Google" id="ProtNLM"/>
    </source>
</evidence>
<dbReference type="AlphaFoldDB" id="A0A4Y3QWY6"/>
<dbReference type="RefSeq" id="WP_086814432.1">
    <property type="nucleotide sequence ID" value="NZ_BJMM01000006.1"/>
</dbReference>
<dbReference type="OrthoDB" id="4287000at2"/>
<dbReference type="SUPFAM" id="SSF51182">
    <property type="entry name" value="RmlC-like cupins"/>
    <property type="match status" value="1"/>
</dbReference>
<dbReference type="EMBL" id="BJMM01000006">
    <property type="protein sequence ID" value="GEB49103.1"/>
    <property type="molecule type" value="Genomic_DNA"/>
</dbReference>
<proteinExistence type="predicted"/>
<dbReference type="Proteomes" id="UP000319210">
    <property type="component" value="Unassembled WGS sequence"/>
</dbReference>
<evidence type="ECO:0000313" key="1">
    <source>
        <dbReference type="EMBL" id="GEB49103.1"/>
    </source>
</evidence>
<sequence length="167" mass="17953">MSDSDWELFLRDMALCLATYQGRGPAMVWPARAHAVLPGLRGPDDEAAGEGIGDDGWRPVPPGSGAHALAVDLGHAMGYPVVAYQRLLPAGVTLPVEHTGPDILLLPLRGGARCRVERPERAQRHGEGVELRLRAGEMFYVPARHPCTLDDISSPCPMLLLALHATP</sequence>
<comment type="caution">
    <text evidence="1">The sequence shown here is derived from an EMBL/GenBank/DDBJ whole genome shotgun (WGS) entry which is preliminary data.</text>
</comment>
<keyword evidence="2" id="KW-1185">Reference proteome</keyword>
<name>A0A4Y3QWY6_STRCI</name>
<dbReference type="InterPro" id="IPR011051">
    <property type="entry name" value="RmlC_Cupin_sf"/>
</dbReference>
<gene>
    <name evidence="1" type="ORF">SCA03_16540</name>
</gene>
<protein>
    <recommendedName>
        <fullName evidence="3">JmjC domain-containing protein</fullName>
    </recommendedName>
</protein>
<accession>A0A4Y3QWY6</accession>